<evidence type="ECO:0000313" key="3">
    <source>
        <dbReference type="Proteomes" id="UP001178461"/>
    </source>
</evidence>
<name>A0AA35PCH0_9SAUR</name>
<feature type="region of interest" description="Disordered" evidence="1">
    <location>
        <begin position="43"/>
        <end position="66"/>
    </location>
</feature>
<keyword evidence="3" id="KW-1185">Reference proteome</keyword>
<feature type="region of interest" description="Disordered" evidence="1">
    <location>
        <begin position="125"/>
        <end position="191"/>
    </location>
</feature>
<protein>
    <submittedName>
        <fullName evidence="2">Uncharacterized protein</fullName>
    </submittedName>
</protein>
<dbReference type="Proteomes" id="UP001178461">
    <property type="component" value="Chromosome 8"/>
</dbReference>
<proteinExistence type="predicted"/>
<dbReference type="AlphaFoldDB" id="A0AA35PCH0"/>
<feature type="compositionally biased region" description="Basic and acidic residues" evidence="1">
    <location>
        <begin position="53"/>
        <end position="63"/>
    </location>
</feature>
<accession>A0AA35PCH0</accession>
<reference evidence="2" key="1">
    <citation type="submission" date="2022-12" db="EMBL/GenBank/DDBJ databases">
        <authorList>
            <person name="Alioto T."/>
            <person name="Alioto T."/>
            <person name="Gomez Garrido J."/>
        </authorList>
    </citation>
    <scope>NUCLEOTIDE SEQUENCE</scope>
</reference>
<organism evidence="2 3">
    <name type="scientific">Podarcis lilfordi</name>
    <name type="common">Lilford's wall lizard</name>
    <dbReference type="NCBI Taxonomy" id="74358"/>
    <lineage>
        <taxon>Eukaryota</taxon>
        <taxon>Metazoa</taxon>
        <taxon>Chordata</taxon>
        <taxon>Craniata</taxon>
        <taxon>Vertebrata</taxon>
        <taxon>Euteleostomi</taxon>
        <taxon>Lepidosauria</taxon>
        <taxon>Squamata</taxon>
        <taxon>Bifurcata</taxon>
        <taxon>Unidentata</taxon>
        <taxon>Episquamata</taxon>
        <taxon>Laterata</taxon>
        <taxon>Lacertibaenia</taxon>
        <taxon>Lacertidae</taxon>
        <taxon>Podarcis</taxon>
    </lineage>
</organism>
<evidence type="ECO:0000313" key="2">
    <source>
        <dbReference type="EMBL" id="CAI5783189.1"/>
    </source>
</evidence>
<sequence>MSAGFNHLPKGLWPLQLWGQGFKGEIQRDPLPLCWREAPSLKAPATRPSCSSKDSRSPGKKSGDSYSKGEALWWGWGKPKPLFCLGTDGGQCSCHKCRGLWLCVLTGTAVALSLSTGNPDKALSCPLSTRTSQRKRMSEGEEGQNLGARWPPTEDGLQRSGFEPEVSFGEARSSPIKEFRNSPTPGPRGALSNPFATMPSLVRNVEELTIHSQLPENPHKCHCQGASRSRPPGTQDLDFV</sequence>
<gene>
    <name evidence="2" type="ORF">PODLI_1B012513</name>
</gene>
<evidence type="ECO:0000256" key="1">
    <source>
        <dbReference type="SAM" id="MobiDB-lite"/>
    </source>
</evidence>
<dbReference type="EMBL" id="OX395133">
    <property type="protein sequence ID" value="CAI5783189.1"/>
    <property type="molecule type" value="Genomic_DNA"/>
</dbReference>
<feature type="region of interest" description="Disordered" evidence="1">
    <location>
        <begin position="213"/>
        <end position="240"/>
    </location>
</feature>